<protein>
    <recommendedName>
        <fullName evidence="5">N-acetylglucosaminyldiphosphoundecaprenol N-acetyl-beta-D-mannosaminyltransferase</fullName>
        <ecNumber evidence="5">2.4.1.187</ecNumber>
    </recommendedName>
    <alternativeName>
        <fullName evidence="5">N-acetylmannosaminyltransferase</fullName>
    </alternativeName>
    <alternativeName>
        <fullName evidence="5">UDP-N-acetylmannosamine transferase</fullName>
    </alternativeName>
    <alternativeName>
        <fullName evidence="5">UDP-N-acetylmannosamine:N-acetylglucosaminyl pyrophosphorylundecaprenol N-acetylmannosaminyltransferase</fullName>
    </alternativeName>
</protein>
<dbReference type="GO" id="GO:0047244">
    <property type="term" value="F:N-acetylglucosaminyldiphosphoundecaprenol N-acetyl-beta-D-mannosaminyltransferase activity"/>
    <property type="evidence" value="ECO:0007669"/>
    <property type="project" value="UniProtKB-UniRule"/>
</dbReference>
<dbReference type="EMBL" id="CP126114">
    <property type="protein sequence ID" value="WHY86103.1"/>
    <property type="molecule type" value="Genomic_DNA"/>
</dbReference>
<keyword evidence="4 5" id="KW-0961">Cell wall biogenesis/degradation</keyword>
<evidence type="ECO:0000256" key="1">
    <source>
        <dbReference type="ARBA" id="ARBA00022676"/>
    </source>
</evidence>
<comment type="similarity">
    <text evidence="5">Belongs to the glycosyltransferase 26 family. TagA/TarA subfamily.</text>
</comment>
<dbReference type="KEGG" id="nnv:QNH39_26605"/>
<dbReference type="Pfam" id="PF03808">
    <property type="entry name" value="Glyco_tran_WecG"/>
    <property type="match status" value="1"/>
</dbReference>
<accession>A0AA95MT69</accession>
<organism evidence="6 7">
    <name type="scientific">Neobacillus novalis</name>
    <dbReference type="NCBI Taxonomy" id="220687"/>
    <lineage>
        <taxon>Bacteria</taxon>
        <taxon>Bacillati</taxon>
        <taxon>Bacillota</taxon>
        <taxon>Bacilli</taxon>
        <taxon>Bacillales</taxon>
        <taxon>Bacillaceae</taxon>
        <taxon>Neobacillus</taxon>
    </lineage>
</organism>
<comment type="catalytic activity">
    <reaction evidence="5">
        <text>UDP-N-acetyl-alpha-D-mannosamine + N-acetyl-alpha-D-glucosaminyl-di-trans,octa-cis-undecaprenyl diphosphate = N-acetyl-beta-D-mannosaminyl-(1-&gt;4)-N-acetyl-alpha-D-glucosaminyl di-trans,octa-cis-undecaprenyl diphosphate + UDP + H(+)</text>
        <dbReference type="Rhea" id="RHEA:16053"/>
        <dbReference type="ChEBI" id="CHEBI:15378"/>
        <dbReference type="ChEBI" id="CHEBI:58223"/>
        <dbReference type="ChEBI" id="CHEBI:62959"/>
        <dbReference type="ChEBI" id="CHEBI:68623"/>
        <dbReference type="ChEBI" id="CHEBI:132210"/>
        <dbReference type="EC" id="2.4.1.187"/>
    </reaction>
</comment>
<dbReference type="NCBIfam" id="TIGR00696">
    <property type="entry name" value="wecG_tagA_cpsF"/>
    <property type="match status" value="1"/>
</dbReference>
<dbReference type="AlphaFoldDB" id="A0AA95MT69"/>
<evidence type="ECO:0000256" key="4">
    <source>
        <dbReference type="ARBA" id="ARBA00023316"/>
    </source>
</evidence>
<dbReference type="PANTHER" id="PTHR34136:SF1">
    <property type="entry name" value="UDP-N-ACETYL-D-MANNOSAMINURONIC ACID TRANSFERASE"/>
    <property type="match status" value="1"/>
</dbReference>
<evidence type="ECO:0000313" key="6">
    <source>
        <dbReference type="EMBL" id="WHY86103.1"/>
    </source>
</evidence>
<dbReference type="Proteomes" id="UP001178288">
    <property type="component" value="Chromosome"/>
</dbReference>
<comment type="function">
    <text evidence="5">Catalyzes the conversion of GlcNAc-PP-undecaprenol into ManNAc-GlcNAc-PP-undecaprenol, the first committed lipid intermediate in the de novo synthesis of teichoic acid.</text>
</comment>
<name>A0AA95MT69_9BACI</name>
<dbReference type="CDD" id="cd06533">
    <property type="entry name" value="Glyco_transf_WecG_TagA"/>
    <property type="match status" value="1"/>
</dbReference>
<dbReference type="InterPro" id="IPR004629">
    <property type="entry name" value="WecG_TagA_CpsF"/>
</dbReference>
<keyword evidence="2 5" id="KW-0808">Transferase</keyword>
<keyword evidence="7" id="KW-1185">Reference proteome</keyword>
<comment type="pathway">
    <text evidence="5">Cell wall biogenesis; teichoic acid biosynthesis.</text>
</comment>
<sequence>MLNFKEVLGYHFVDNTMDELVSEVHSRIAVSEKTFIVTANPEIITYAQSNPFYDEIIKNSDYITPDGIGIVIASKMLGRPLRERLAGFDLMSNLLELSNKEHYRIYLLGTKPDIIDLSASNIKKAFPNIEIVGFHHGYFQSDEKIIKEIQEKQPDLVFVGLGFPKQEKWISDNLPHFAKGVFIGVGGCLNIWAGVSKRAPKLMVNLNLEWLYRLVKEPSRSKRMLAIPLFLSRVFRQ</sequence>
<keyword evidence="3 5" id="KW-0777">Teichoic acid biosynthesis</keyword>
<evidence type="ECO:0000256" key="3">
    <source>
        <dbReference type="ARBA" id="ARBA00022944"/>
    </source>
</evidence>
<keyword evidence="1 5" id="KW-0328">Glycosyltransferase</keyword>
<gene>
    <name evidence="6" type="ORF">QNH39_26605</name>
</gene>
<dbReference type="EC" id="2.4.1.187" evidence="5"/>
<dbReference type="PANTHER" id="PTHR34136">
    <property type="match status" value="1"/>
</dbReference>
<dbReference type="RefSeq" id="WP_066093672.1">
    <property type="nucleotide sequence ID" value="NZ_CP126114.1"/>
</dbReference>
<dbReference type="InterPro" id="IPR034714">
    <property type="entry name" value="TagA_TarA"/>
</dbReference>
<proteinExistence type="inferred from homology"/>
<evidence type="ECO:0000313" key="7">
    <source>
        <dbReference type="Proteomes" id="UP001178288"/>
    </source>
</evidence>
<evidence type="ECO:0000256" key="5">
    <source>
        <dbReference type="HAMAP-Rule" id="MF_02070"/>
    </source>
</evidence>
<evidence type="ECO:0000256" key="2">
    <source>
        <dbReference type="ARBA" id="ARBA00022679"/>
    </source>
</evidence>
<reference evidence="6" key="1">
    <citation type="submission" date="2023-05" db="EMBL/GenBank/DDBJ databases">
        <title>Comparative genomics of Bacillaceae isolates and their secondary metabolite potential.</title>
        <authorList>
            <person name="Song L."/>
            <person name="Nielsen L.J."/>
            <person name="Mohite O."/>
            <person name="Xu X."/>
            <person name="Weber T."/>
            <person name="Kovacs A.T."/>
        </authorList>
    </citation>
    <scope>NUCLEOTIDE SEQUENCE</scope>
    <source>
        <strain evidence="6">XLM17</strain>
    </source>
</reference>
<dbReference type="GO" id="GO:0019350">
    <property type="term" value="P:teichoic acid biosynthetic process"/>
    <property type="evidence" value="ECO:0007669"/>
    <property type="project" value="UniProtKB-UniRule"/>
</dbReference>
<dbReference type="GO" id="GO:0071555">
    <property type="term" value="P:cell wall organization"/>
    <property type="evidence" value="ECO:0007669"/>
    <property type="project" value="UniProtKB-KW"/>
</dbReference>
<dbReference type="HAMAP" id="MF_02070">
    <property type="entry name" value="TagA_TarA"/>
    <property type="match status" value="1"/>
</dbReference>